<feature type="region of interest" description="Disordered" evidence="1">
    <location>
        <begin position="153"/>
        <end position="232"/>
    </location>
</feature>
<evidence type="ECO:0000313" key="3">
    <source>
        <dbReference type="Proteomes" id="UP001211907"/>
    </source>
</evidence>
<organism evidence="2 3">
    <name type="scientific">Physocladia obscura</name>
    <dbReference type="NCBI Taxonomy" id="109957"/>
    <lineage>
        <taxon>Eukaryota</taxon>
        <taxon>Fungi</taxon>
        <taxon>Fungi incertae sedis</taxon>
        <taxon>Chytridiomycota</taxon>
        <taxon>Chytridiomycota incertae sedis</taxon>
        <taxon>Chytridiomycetes</taxon>
        <taxon>Chytridiales</taxon>
        <taxon>Chytriomycetaceae</taxon>
        <taxon>Physocladia</taxon>
    </lineage>
</organism>
<evidence type="ECO:0000256" key="1">
    <source>
        <dbReference type="SAM" id="MobiDB-lite"/>
    </source>
</evidence>
<feature type="compositionally biased region" description="Low complexity" evidence="1">
    <location>
        <begin position="162"/>
        <end position="227"/>
    </location>
</feature>
<name>A0AAD5XE84_9FUNG</name>
<dbReference type="Proteomes" id="UP001211907">
    <property type="component" value="Unassembled WGS sequence"/>
</dbReference>
<dbReference type="EMBL" id="JADGJH010001563">
    <property type="protein sequence ID" value="KAJ3112223.1"/>
    <property type="molecule type" value="Genomic_DNA"/>
</dbReference>
<evidence type="ECO:0000313" key="2">
    <source>
        <dbReference type="EMBL" id="KAJ3112223.1"/>
    </source>
</evidence>
<reference evidence="2" key="1">
    <citation type="submission" date="2020-05" db="EMBL/GenBank/DDBJ databases">
        <title>Phylogenomic resolution of chytrid fungi.</title>
        <authorList>
            <person name="Stajich J.E."/>
            <person name="Amses K."/>
            <person name="Simmons R."/>
            <person name="Seto K."/>
            <person name="Myers J."/>
            <person name="Bonds A."/>
            <person name="Quandt C.A."/>
            <person name="Barry K."/>
            <person name="Liu P."/>
            <person name="Grigoriev I."/>
            <person name="Longcore J.E."/>
            <person name="James T.Y."/>
        </authorList>
    </citation>
    <scope>NUCLEOTIDE SEQUENCE</scope>
    <source>
        <strain evidence="2">JEL0513</strain>
    </source>
</reference>
<protein>
    <submittedName>
        <fullName evidence="2">Uncharacterized protein</fullName>
    </submittedName>
</protein>
<proteinExistence type="predicted"/>
<accession>A0AAD5XE84</accession>
<dbReference type="AlphaFoldDB" id="A0AAD5XE84"/>
<keyword evidence="3" id="KW-1185">Reference proteome</keyword>
<gene>
    <name evidence="2" type="ORF">HK100_002420</name>
</gene>
<feature type="non-terminal residue" evidence="2">
    <location>
        <position position="1"/>
    </location>
</feature>
<sequence>ISEYYSKDKLPGIADAEGLGLQSFCVGSFLPPGALPMPANAITSAHVVKDFSDASDQYYEVTGSMDCEAAGIDCTQDGGQYDNMPCGSAPNSGVDASAIAGTDLISYVMMAGDGTYCIRVCSGGLAQGDSCNAHADTRGCAFIMPDFNPGPGFSFEDRTAGTPSSASYATTDSPSTASSVVPSSATASSFSNSSATTSFVPTTTTATTTTTTTTTTTAVTNPTSAPVSQTNSGSNLVATMISAVIILLSL</sequence>
<comment type="caution">
    <text evidence="2">The sequence shown here is derived from an EMBL/GenBank/DDBJ whole genome shotgun (WGS) entry which is preliminary data.</text>
</comment>